<proteinExistence type="predicted"/>
<dbReference type="SMART" id="SM00239">
    <property type="entry name" value="C2"/>
    <property type="match status" value="1"/>
</dbReference>
<evidence type="ECO:0000256" key="13">
    <source>
        <dbReference type="RuleBase" id="RU362102"/>
    </source>
</evidence>
<evidence type="ECO:0000256" key="14">
    <source>
        <dbReference type="SAM" id="Phobius"/>
    </source>
</evidence>
<dbReference type="SMART" id="SM00022">
    <property type="entry name" value="PLAc"/>
    <property type="match status" value="1"/>
</dbReference>
<name>A0A663LLV6_ATHCN</name>
<dbReference type="PANTHER" id="PTHR10728">
    <property type="entry name" value="CYTOSOLIC PHOSPHOLIPASE A2"/>
    <property type="match status" value="1"/>
</dbReference>
<comment type="cofactor">
    <cofactor evidence="1">
        <name>Ca(2+)</name>
        <dbReference type="ChEBI" id="CHEBI:29108"/>
    </cofactor>
</comment>
<evidence type="ECO:0000256" key="9">
    <source>
        <dbReference type="ARBA" id="ARBA00022963"/>
    </source>
</evidence>
<evidence type="ECO:0000259" key="15">
    <source>
        <dbReference type="PROSITE" id="PS50004"/>
    </source>
</evidence>
<dbReference type="FunFam" id="2.60.40.150:FF:000030">
    <property type="entry name" value="Phospholipase A2"/>
    <property type="match status" value="1"/>
</dbReference>
<evidence type="ECO:0000256" key="11">
    <source>
        <dbReference type="ARBA" id="ARBA00023136"/>
    </source>
</evidence>
<dbReference type="Gene3D" id="3.40.1090.10">
    <property type="entry name" value="Cytosolic phospholipase A2 catalytic domain"/>
    <property type="match status" value="1"/>
</dbReference>
<dbReference type="InterPro" id="IPR000008">
    <property type="entry name" value="C2_dom"/>
</dbReference>
<keyword evidence="6 13" id="KW-0479">Metal-binding</keyword>
<dbReference type="EC" id="3.1.1.4" evidence="4 13"/>
<feature type="transmembrane region" description="Helical" evidence="14">
    <location>
        <begin position="147"/>
        <end position="163"/>
    </location>
</feature>
<accession>A0A663LLV6</accession>
<dbReference type="GO" id="GO:0016020">
    <property type="term" value="C:membrane"/>
    <property type="evidence" value="ECO:0007669"/>
    <property type="project" value="UniProtKB-SubCell"/>
</dbReference>
<dbReference type="InterPro" id="IPR040723">
    <property type="entry name" value="cPLA2_C2"/>
</dbReference>
<dbReference type="Pfam" id="PF18695">
    <property type="entry name" value="cPLA2_C2"/>
    <property type="match status" value="1"/>
</dbReference>
<dbReference type="PROSITE" id="PS50004">
    <property type="entry name" value="C2"/>
    <property type="match status" value="1"/>
</dbReference>
<organism evidence="17 18">
    <name type="scientific">Athene cunicularia</name>
    <name type="common">Burrowing owl</name>
    <name type="synonym">Speotyto cunicularia</name>
    <dbReference type="NCBI Taxonomy" id="194338"/>
    <lineage>
        <taxon>Eukaryota</taxon>
        <taxon>Metazoa</taxon>
        <taxon>Chordata</taxon>
        <taxon>Craniata</taxon>
        <taxon>Vertebrata</taxon>
        <taxon>Euteleostomi</taxon>
        <taxon>Archelosauria</taxon>
        <taxon>Archosauria</taxon>
        <taxon>Dinosauria</taxon>
        <taxon>Saurischia</taxon>
        <taxon>Theropoda</taxon>
        <taxon>Coelurosauria</taxon>
        <taxon>Aves</taxon>
        <taxon>Neognathae</taxon>
        <taxon>Neoaves</taxon>
        <taxon>Telluraves</taxon>
        <taxon>Strigiformes</taxon>
        <taxon>Strigidae</taxon>
        <taxon>Athene</taxon>
    </lineage>
</organism>
<keyword evidence="18" id="KW-1185">Reference proteome</keyword>
<dbReference type="InterPro" id="IPR002642">
    <property type="entry name" value="LysoPLipase_cat_dom"/>
</dbReference>
<dbReference type="GO" id="GO:0046475">
    <property type="term" value="P:glycerophospholipid catabolic process"/>
    <property type="evidence" value="ECO:0007669"/>
    <property type="project" value="TreeGrafter"/>
</dbReference>
<evidence type="ECO:0000256" key="8">
    <source>
        <dbReference type="ARBA" id="ARBA00022837"/>
    </source>
</evidence>
<gene>
    <name evidence="17" type="primary">LOC113480580</name>
</gene>
<dbReference type="Ensembl" id="ENSACUT00000001026.1">
    <property type="protein sequence ID" value="ENSACUP00000000955.1"/>
    <property type="gene ID" value="ENSACUG00000000705.1"/>
</dbReference>
<dbReference type="OMA" id="CSEDFWH"/>
<reference evidence="17" key="2">
    <citation type="submission" date="2025-09" db="UniProtKB">
        <authorList>
            <consortium name="Ensembl"/>
        </authorList>
    </citation>
    <scope>IDENTIFICATION</scope>
</reference>
<dbReference type="GO" id="GO:0047498">
    <property type="term" value="F:calcium-dependent phospholipase A2 activity"/>
    <property type="evidence" value="ECO:0007669"/>
    <property type="project" value="TreeGrafter"/>
</dbReference>
<keyword evidence="14" id="KW-1133">Transmembrane helix</keyword>
<evidence type="ECO:0000256" key="5">
    <source>
        <dbReference type="ARBA" id="ARBA00022490"/>
    </source>
</evidence>
<protein>
    <recommendedName>
        <fullName evidence="4 13">Phospholipase A2</fullName>
        <ecNumber evidence="4 13">3.1.1.4</ecNumber>
    </recommendedName>
</protein>
<dbReference type="InterPro" id="IPR035892">
    <property type="entry name" value="C2_domain_sf"/>
</dbReference>
<keyword evidence="10 12" id="KW-0443">Lipid metabolism</keyword>
<feature type="domain" description="PLA2c" evidence="16">
    <location>
        <begin position="166"/>
        <end position="701"/>
    </location>
</feature>
<keyword evidence="5 13" id="KW-0963">Cytoplasm</keyword>
<dbReference type="FunFam" id="3.40.1090.10:FF:000002">
    <property type="entry name" value="Phospholipase A2"/>
    <property type="match status" value="1"/>
</dbReference>
<comment type="subcellular location">
    <subcellularLocation>
        <location evidence="3">Cytoplasm</location>
        <location evidence="3">Cytosol</location>
    </subcellularLocation>
    <subcellularLocation>
        <location evidence="2">Membrane</location>
        <topology evidence="2">Peripheral membrane protein</topology>
    </subcellularLocation>
</comment>
<dbReference type="SUPFAM" id="SSF52151">
    <property type="entry name" value="FabD/lysophospholipase-like"/>
    <property type="match status" value="1"/>
</dbReference>
<feature type="domain" description="C2" evidence="15">
    <location>
        <begin position="1"/>
        <end position="97"/>
    </location>
</feature>
<sequence>IISMRNLRKADLLSQTDCYVKLWLPTASCQEARTRTVHNCRNPVWNETFQFMIQSEVKNILELTVCDEDTFTPDDKLLTVHFDVAKIQPGEKVHLNFEDFTFTVKGSYEETRDVSLGPCCRWGSGETTVFHYVKHSQPRLHMTRPKEHYFCGVCILMCLVLFLCSSCKNLDLRLGFDLCTEEQDFICKRKKVVAAALKNVLHLDEDLQEDEVPVVAVVTTAGGVRSMTAMFGSLLALQELGVLDCVSYISGLSATTWTMAKLYEDANWSQKDLREPVGDIRKHVIKSKLQCFSLDHMKYYEKELCERKQEGHKLSFTDLWGLFIDCITHKLSDQQLAVNQGQNPLPIYLSLNVKDDFSTLDFKEWLEFTPYEVGFLKYGAFVRSEDFGSEFFMGHLMKKIPESHICFLEGTWSNIFSQNFMDAVYLSGHSDSFWHRWTRDTEHDIEEHPALPRKPHEQTTSLSIPKGYLSTTLREMMTGRPVVSTYHNFLKGLQLHKNYLGNESFCMWKDTVLDSSPNQLNEMGDYLKLVDTAFFINTSCPPVLRPERKVDVILHLNYSGGSQTLPLDLFSEYCLEHGIPFPSTELSQEDREHLKECYVFEDSLEAPILAYFPLVCDTFQKYKAPNVERSPAEMEQGRVDVSNCIAPYGTGLLTYTEENFNKLLNLCSYNILNNKHLILQALRTAVERKKKFKKCSSPQSS</sequence>
<dbReference type="Pfam" id="PF01735">
    <property type="entry name" value="PLA2_B"/>
    <property type="match status" value="1"/>
</dbReference>
<evidence type="ECO:0000256" key="3">
    <source>
        <dbReference type="ARBA" id="ARBA00004514"/>
    </source>
</evidence>
<evidence type="ECO:0000256" key="4">
    <source>
        <dbReference type="ARBA" id="ARBA00013278"/>
    </source>
</evidence>
<dbReference type="Pfam" id="PF00168">
    <property type="entry name" value="C2"/>
    <property type="match status" value="1"/>
</dbReference>
<keyword evidence="7 12" id="KW-0378">Hydrolase</keyword>
<evidence type="ECO:0000256" key="6">
    <source>
        <dbReference type="ARBA" id="ARBA00022723"/>
    </source>
</evidence>
<evidence type="ECO:0000256" key="1">
    <source>
        <dbReference type="ARBA" id="ARBA00001913"/>
    </source>
</evidence>
<dbReference type="AlphaFoldDB" id="A0A663LLV6"/>
<dbReference type="PROSITE" id="PS51210">
    <property type="entry name" value="PLA2C"/>
    <property type="match status" value="1"/>
</dbReference>
<evidence type="ECO:0000256" key="12">
    <source>
        <dbReference type="PROSITE-ProRule" id="PRU00555"/>
    </source>
</evidence>
<evidence type="ECO:0000256" key="2">
    <source>
        <dbReference type="ARBA" id="ARBA00004170"/>
    </source>
</evidence>
<keyword evidence="8 13" id="KW-0106">Calcium</keyword>
<keyword evidence="11 14" id="KW-0472">Membrane</keyword>
<dbReference type="PANTHER" id="PTHR10728:SF67">
    <property type="entry name" value="PHOSPHOLIPASE A2"/>
    <property type="match status" value="1"/>
</dbReference>
<dbReference type="SUPFAM" id="SSF49562">
    <property type="entry name" value="C2 domain (Calcium/lipid-binding domain, CaLB)"/>
    <property type="match status" value="1"/>
</dbReference>
<evidence type="ECO:0000256" key="7">
    <source>
        <dbReference type="ARBA" id="ARBA00022801"/>
    </source>
</evidence>
<dbReference type="Gene3D" id="2.60.40.150">
    <property type="entry name" value="C2 domain"/>
    <property type="match status" value="1"/>
</dbReference>
<keyword evidence="9 12" id="KW-0442">Lipid degradation</keyword>
<dbReference type="InterPro" id="IPR016035">
    <property type="entry name" value="Acyl_Trfase/lysoPLipase"/>
</dbReference>
<evidence type="ECO:0000313" key="18">
    <source>
        <dbReference type="Proteomes" id="UP000472269"/>
    </source>
</evidence>
<comment type="domain">
    <text evidence="13">The N-terminal C2 domain associates with lipid membranes upon calcium binding.</text>
</comment>
<reference evidence="17" key="1">
    <citation type="submission" date="2025-08" db="UniProtKB">
        <authorList>
            <consortium name="Ensembl"/>
        </authorList>
    </citation>
    <scope>IDENTIFICATION</scope>
</reference>
<dbReference type="Proteomes" id="UP000472269">
    <property type="component" value="Unplaced"/>
</dbReference>
<keyword evidence="14" id="KW-0812">Transmembrane</keyword>
<evidence type="ECO:0000313" key="17">
    <source>
        <dbReference type="Ensembl" id="ENSACUP00000000955.1"/>
    </source>
</evidence>
<dbReference type="CDD" id="cd07201">
    <property type="entry name" value="cPLA2_Grp-IVB-IVD-IVE-IVF"/>
    <property type="match status" value="1"/>
</dbReference>
<dbReference type="GO" id="GO:0005509">
    <property type="term" value="F:calcium ion binding"/>
    <property type="evidence" value="ECO:0007669"/>
    <property type="project" value="TreeGrafter"/>
</dbReference>
<evidence type="ECO:0000259" key="16">
    <source>
        <dbReference type="PROSITE" id="PS51210"/>
    </source>
</evidence>
<evidence type="ECO:0000256" key="10">
    <source>
        <dbReference type="ARBA" id="ARBA00023098"/>
    </source>
</evidence>
<comment type="catalytic activity">
    <reaction evidence="13">
        <text>a 1,2-diacyl-sn-glycero-3-phosphocholine + H2O = a 1-acyl-sn-glycero-3-phosphocholine + a fatty acid + H(+)</text>
        <dbReference type="Rhea" id="RHEA:15801"/>
        <dbReference type="ChEBI" id="CHEBI:15377"/>
        <dbReference type="ChEBI" id="CHEBI:15378"/>
        <dbReference type="ChEBI" id="CHEBI:28868"/>
        <dbReference type="ChEBI" id="CHEBI:57643"/>
        <dbReference type="ChEBI" id="CHEBI:58168"/>
        <dbReference type="EC" id="3.1.1.4"/>
    </reaction>
</comment>
<dbReference type="GO" id="GO:0005544">
    <property type="term" value="F:calcium-dependent phospholipid binding"/>
    <property type="evidence" value="ECO:0007669"/>
    <property type="project" value="TreeGrafter"/>
</dbReference>
<dbReference type="GO" id="GO:0005829">
    <property type="term" value="C:cytosol"/>
    <property type="evidence" value="ECO:0007669"/>
    <property type="project" value="UniProtKB-SubCell"/>
</dbReference>